<dbReference type="SUPFAM" id="SSF53927">
    <property type="entry name" value="Cytidine deaminase-like"/>
    <property type="match status" value="1"/>
</dbReference>
<reference evidence="1" key="1">
    <citation type="journal article" date="2012" name="Appl. Environ. Microbiol.">
        <title>Identification of the haloarchaeal phasin (PhaP) that functions in polyhydroxyalkanoate accumulation and granule formation in Haloferax mediterranei.</title>
        <authorList>
            <person name="Cai S."/>
            <person name="Cai L."/>
            <person name="Liu H."/>
            <person name="Liu X."/>
            <person name="Han J."/>
            <person name="Zhou J."/>
            <person name="Xiang H."/>
        </authorList>
    </citation>
    <scope>NUCLEOTIDE SEQUENCE</scope>
    <source>
        <strain evidence="1">CGMCC 1.2087</strain>
    </source>
</reference>
<organism evidence="1 3">
    <name type="scientific">Haloferax mediterranei (strain ATCC 33500 / DSM 1411 / JCM 8866 / NBRC 14739 / NCIMB 2177 / R-4)</name>
    <name type="common">Halobacterium mediterranei</name>
    <dbReference type="NCBI Taxonomy" id="523841"/>
    <lineage>
        <taxon>Archaea</taxon>
        <taxon>Methanobacteriati</taxon>
        <taxon>Methanobacteriota</taxon>
        <taxon>Stenosarchaea group</taxon>
        <taxon>Halobacteria</taxon>
        <taxon>Halobacteriales</taxon>
        <taxon>Haloferacaceae</taxon>
        <taxon>Haloferax</taxon>
    </lineage>
</organism>
<dbReference type="Proteomes" id="UP000011603">
    <property type="component" value="Unassembled WGS sequence"/>
</dbReference>
<dbReference type="Proteomes" id="UP000006469">
    <property type="component" value="Chromosome"/>
</dbReference>
<accession>I3R4E4</accession>
<evidence type="ECO:0000313" key="1">
    <source>
        <dbReference type="EMBL" id="AFK19104.1"/>
    </source>
</evidence>
<evidence type="ECO:0008006" key="5">
    <source>
        <dbReference type="Google" id="ProtNLM"/>
    </source>
</evidence>
<dbReference type="PATRIC" id="fig|523841.21.peg.715"/>
<gene>
    <name evidence="1" type="ordered locus">HFX_1394</name>
    <name evidence="2" type="ORF">C439_03523</name>
</gene>
<dbReference type="Gene3D" id="3.40.140.10">
    <property type="entry name" value="Cytidine Deaminase, domain 2"/>
    <property type="match status" value="1"/>
</dbReference>
<protein>
    <recommendedName>
        <fullName evidence="5">Cytidine deaminase</fullName>
    </recommendedName>
</protein>
<dbReference type="PaxDb" id="523841-HFX_1394"/>
<proteinExistence type="predicted"/>
<dbReference type="eggNOG" id="arCOG04173">
    <property type="taxonomic scope" value="Archaea"/>
</dbReference>
<dbReference type="EMBL" id="CP001868">
    <property type="protein sequence ID" value="AFK19104.1"/>
    <property type="molecule type" value="Genomic_DNA"/>
</dbReference>
<dbReference type="HOGENOM" id="CLU_3075225_0_0_2"/>
<dbReference type="EMBL" id="AOLO01000003">
    <property type="protein sequence ID" value="EMA03996.1"/>
    <property type="molecule type" value="Genomic_DNA"/>
</dbReference>
<dbReference type="GO" id="GO:0003824">
    <property type="term" value="F:catalytic activity"/>
    <property type="evidence" value="ECO:0007669"/>
    <property type="project" value="InterPro"/>
</dbReference>
<reference evidence="1 3" key="2">
    <citation type="journal article" date="2012" name="J. Bacteriol.">
        <title>Complete genome sequence of the metabolically versatile halophilic archaeon Haloferax mediterranei, a poly(3-hydroxybutyrate-co-3-hydroxyvalerate) producer.</title>
        <authorList>
            <person name="Han J."/>
            <person name="Zhang F."/>
            <person name="Hou J."/>
            <person name="Liu X."/>
            <person name="Li M."/>
            <person name="Liu H."/>
            <person name="Cai L."/>
            <person name="Zhang B."/>
            <person name="Chen Y."/>
            <person name="Zhou J."/>
            <person name="Hu S."/>
            <person name="Xiang H."/>
        </authorList>
    </citation>
    <scope>NUCLEOTIDE SEQUENCE [LARGE SCALE GENOMIC DNA]</scope>
    <source>
        <strain evidence="3">ATCC 33500 / DSM 1411 / JCM 8866 / NBRC 14739 / NCIMB 2177 / R-4</strain>
        <strain evidence="1">CGMCC 1.2087</strain>
    </source>
</reference>
<dbReference type="AlphaFoldDB" id="I3R4E4"/>
<reference evidence="2 4" key="3">
    <citation type="journal article" date="2014" name="PLoS Genet.">
        <title>Phylogenetically driven sequencing of extremely halophilic archaea reveals strategies for static and dynamic osmo-response.</title>
        <authorList>
            <person name="Becker E.A."/>
            <person name="Seitzer P.M."/>
            <person name="Tritt A."/>
            <person name="Larsen D."/>
            <person name="Krusor M."/>
            <person name="Yao A.I."/>
            <person name="Wu D."/>
            <person name="Madern D."/>
            <person name="Eisen J.A."/>
            <person name="Darling A.E."/>
            <person name="Facciotti M.T."/>
        </authorList>
    </citation>
    <scope>NUCLEOTIDE SEQUENCE [LARGE SCALE GENOMIC DNA]</scope>
    <source>
        <strain evidence="2">ATCC 33500</strain>
        <strain evidence="4">ATCC 33500 / DSM 1411 / JCM 8866 / NBRC 14739 / NCIMB 2177 / R-4</strain>
    </source>
</reference>
<sequence>MSHHDATEIRIVPPCGVCRELLADYNEDMRVIVPVEGENRVASAIDLLPTRT</sequence>
<evidence type="ECO:0000313" key="4">
    <source>
        <dbReference type="Proteomes" id="UP000011603"/>
    </source>
</evidence>
<evidence type="ECO:0000313" key="3">
    <source>
        <dbReference type="Proteomes" id="UP000006469"/>
    </source>
</evidence>
<name>I3R4E4_HALMT</name>
<keyword evidence="4" id="KW-1185">Reference proteome</keyword>
<dbReference type="KEGG" id="hme:HFX_1394"/>
<dbReference type="InterPro" id="IPR016193">
    <property type="entry name" value="Cytidine_deaminase-like"/>
</dbReference>
<dbReference type="STRING" id="523841.HFX_1394"/>
<reference evidence="1" key="4">
    <citation type="submission" date="2014-05" db="EMBL/GenBank/DDBJ databases">
        <authorList>
            <person name="Wang L."/>
            <person name="Yang H."/>
            <person name="Xiang H."/>
        </authorList>
    </citation>
    <scope>NUCLEOTIDE SEQUENCE</scope>
    <source>
        <strain evidence="1">CGMCC 1.2087</strain>
    </source>
</reference>
<evidence type="ECO:0000313" key="2">
    <source>
        <dbReference type="EMBL" id="EMA03996.1"/>
    </source>
</evidence>